<dbReference type="KEGG" id="ddf:DEFDS_0337"/>
<dbReference type="Pfam" id="PF13692">
    <property type="entry name" value="Glyco_trans_1_4"/>
    <property type="match status" value="1"/>
</dbReference>
<dbReference type="Pfam" id="PF13439">
    <property type="entry name" value="Glyco_transf_4"/>
    <property type="match status" value="1"/>
</dbReference>
<dbReference type="InterPro" id="IPR050194">
    <property type="entry name" value="Glycosyltransferase_grp1"/>
</dbReference>
<dbReference type="SUPFAM" id="SSF53756">
    <property type="entry name" value="UDP-Glycosyltransferase/glycogen phosphorylase"/>
    <property type="match status" value="1"/>
</dbReference>
<dbReference type="CDD" id="cd03801">
    <property type="entry name" value="GT4_PimA-like"/>
    <property type="match status" value="1"/>
</dbReference>
<gene>
    <name evidence="2" type="ordered locus">DEFDS_0337</name>
</gene>
<dbReference type="EMBL" id="AP011529">
    <property type="protein sequence ID" value="BAI79838.1"/>
    <property type="molecule type" value="Genomic_DNA"/>
</dbReference>
<evidence type="ECO:0000259" key="1">
    <source>
        <dbReference type="Pfam" id="PF13439"/>
    </source>
</evidence>
<evidence type="ECO:0000313" key="2">
    <source>
        <dbReference type="EMBL" id="BAI79838.1"/>
    </source>
</evidence>
<dbReference type="GO" id="GO:0016757">
    <property type="term" value="F:glycosyltransferase activity"/>
    <property type="evidence" value="ECO:0007669"/>
    <property type="project" value="TreeGrafter"/>
</dbReference>
<dbReference type="Proteomes" id="UP000001520">
    <property type="component" value="Chromosome"/>
</dbReference>
<evidence type="ECO:0000313" key="3">
    <source>
        <dbReference type="Proteomes" id="UP000001520"/>
    </source>
</evidence>
<dbReference type="PANTHER" id="PTHR45947">
    <property type="entry name" value="SULFOQUINOVOSYL TRANSFERASE SQD2"/>
    <property type="match status" value="1"/>
</dbReference>
<name>D3PB65_DEFDS</name>
<dbReference type="CAZy" id="GT4">
    <property type="family name" value="Glycosyltransferase Family 4"/>
</dbReference>
<sequence>MNHKFRILFITDSKKKSSGGVKQLLYNAEALKELGHKIYLSANKESFVANKKDIFEEVHFIDSKSKLKSGLSLKKFISEKDIDIVHTFHNGGHKIAFLAKLFGGKFKLFINRGVLKVPTNIFIYKSFMIDGFICNSYACKNSLKRIFVSDKKINIIFNCIKSVASDKNFNKDDNRFTVLYIGNSSKIKGFDIFNEIVKRVPTNLDMEFIALGVEKDKLSINVDERINLPGTVKNVSDYLEKAHLFLLTSRSESFPNSLLEAMAFGLGVVAHNVGAVNDLIKDGVNGFKINRLAVSEFVDKLIYLYNNRNLIKKMGHKNRLIVEKLNCKNKALKLLKVYSGDHYLDNFDVILENNCDDF</sequence>
<keyword evidence="2" id="KW-0808">Transferase</keyword>
<dbReference type="Gene3D" id="3.40.50.2000">
    <property type="entry name" value="Glycogen Phosphorylase B"/>
    <property type="match status" value="2"/>
</dbReference>
<dbReference type="HOGENOM" id="CLU_009583_0_4_0"/>
<dbReference type="STRING" id="639282.DEFDS_0337"/>
<dbReference type="RefSeq" id="WP_013007086.1">
    <property type="nucleotide sequence ID" value="NC_013939.1"/>
</dbReference>
<keyword evidence="3" id="KW-1185">Reference proteome</keyword>
<reference evidence="2 3" key="1">
    <citation type="journal article" date="2010" name="DNA Res.">
        <title>Bacterial lifestyle in a deep-sea hydrothermal vent chimney revealed by the genome sequence of the thermophilic bacterium Deferribacter desulfuricans SSM1.</title>
        <authorList>
            <person name="Takaki Y."/>
            <person name="Shimamura S."/>
            <person name="Nakagawa S."/>
            <person name="Fukuhara Y."/>
            <person name="Horikawa H."/>
            <person name="Ankai A."/>
            <person name="Harada T."/>
            <person name="Hosoyama A."/>
            <person name="Oguchi A."/>
            <person name="Fukui S."/>
            <person name="Fujita N."/>
            <person name="Takami H."/>
            <person name="Takai K."/>
        </authorList>
    </citation>
    <scope>NUCLEOTIDE SEQUENCE [LARGE SCALE GENOMIC DNA]</scope>
    <source>
        <strain evidence="3">DSM 14783 / JCM 11476 / NBRC 101012 / SSM1</strain>
    </source>
</reference>
<dbReference type="AlphaFoldDB" id="D3PB65"/>
<dbReference type="PANTHER" id="PTHR45947:SF3">
    <property type="entry name" value="SULFOQUINOVOSYL TRANSFERASE SQD2"/>
    <property type="match status" value="1"/>
</dbReference>
<dbReference type="InterPro" id="IPR028098">
    <property type="entry name" value="Glyco_trans_4-like_N"/>
</dbReference>
<feature type="domain" description="Glycosyltransferase subfamily 4-like N-terminal" evidence="1">
    <location>
        <begin position="19"/>
        <end position="160"/>
    </location>
</feature>
<proteinExistence type="predicted"/>
<protein>
    <submittedName>
        <fullName evidence="2">Glycosyl transferase</fullName>
    </submittedName>
</protein>
<dbReference type="OrthoDB" id="9814639at2"/>
<accession>D3PB65</accession>
<organism evidence="2 3">
    <name type="scientific">Deferribacter desulfuricans (strain DSM 14783 / JCM 11476 / NBRC 101012 / SSM1)</name>
    <dbReference type="NCBI Taxonomy" id="639282"/>
    <lineage>
        <taxon>Bacteria</taxon>
        <taxon>Pseudomonadati</taxon>
        <taxon>Deferribacterota</taxon>
        <taxon>Deferribacteres</taxon>
        <taxon>Deferribacterales</taxon>
        <taxon>Deferribacteraceae</taxon>
        <taxon>Deferribacter</taxon>
    </lineage>
</organism>
<dbReference type="eggNOG" id="COG0438">
    <property type="taxonomic scope" value="Bacteria"/>
</dbReference>